<accession>A0A2P2PIV0</accession>
<feature type="signal peptide" evidence="1">
    <location>
        <begin position="1"/>
        <end position="16"/>
    </location>
</feature>
<dbReference type="EMBL" id="GGEC01074077">
    <property type="protein sequence ID" value="MBX54561.1"/>
    <property type="molecule type" value="Transcribed_RNA"/>
</dbReference>
<proteinExistence type="predicted"/>
<evidence type="ECO:0000256" key="1">
    <source>
        <dbReference type="SAM" id="SignalP"/>
    </source>
</evidence>
<sequence>MCCASLCLLGMHCATHFHFYCSCFCVVACHS</sequence>
<protein>
    <submittedName>
        <fullName evidence="2">Uncharacterized protein</fullName>
    </submittedName>
</protein>
<keyword evidence="1" id="KW-0732">Signal</keyword>
<organism evidence="2">
    <name type="scientific">Rhizophora mucronata</name>
    <name type="common">Asiatic mangrove</name>
    <dbReference type="NCBI Taxonomy" id="61149"/>
    <lineage>
        <taxon>Eukaryota</taxon>
        <taxon>Viridiplantae</taxon>
        <taxon>Streptophyta</taxon>
        <taxon>Embryophyta</taxon>
        <taxon>Tracheophyta</taxon>
        <taxon>Spermatophyta</taxon>
        <taxon>Magnoliopsida</taxon>
        <taxon>eudicotyledons</taxon>
        <taxon>Gunneridae</taxon>
        <taxon>Pentapetalae</taxon>
        <taxon>rosids</taxon>
        <taxon>fabids</taxon>
        <taxon>Malpighiales</taxon>
        <taxon>Rhizophoraceae</taxon>
        <taxon>Rhizophora</taxon>
    </lineage>
</organism>
<name>A0A2P2PIV0_RHIMU</name>
<dbReference type="AlphaFoldDB" id="A0A2P2PIV0"/>
<reference evidence="2" key="1">
    <citation type="submission" date="2018-02" db="EMBL/GenBank/DDBJ databases">
        <title>Rhizophora mucronata_Transcriptome.</title>
        <authorList>
            <person name="Meera S.P."/>
            <person name="Sreeshan A."/>
            <person name="Augustine A."/>
        </authorList>
    </citation>
    <scope>NUCLEOTIDE SEQUENCE</scope>
    <source>
        <tissue evidence="2">Leaf</tissue>
    </source>
</reference>
<evidence type="ECO:0000313" key="2">
    <source>
        <dbReference type="EMBL" id="MBX54561.1"/>
    </source>
</evidence>
<feature type="chain" id="PRO_5015128576" evidence="1">
    <location>
        <begin position="17"/>
        <end position="31"/>
    </location>
</feature>